<keyword evidence="3" id="KW-1185">Reference proteome</keyword>
<protein>
    <submittedName>
        <fullName evidence="2">Uncharacterized protein</fullName>
    </submittedName>
</protein>
<feature type="region of interest" description="Disordered" evidence="1">
    <location>
        <begin position="60"/>
        <end position="80"/>
    </location>
</feature>
<reference evidence="2 3" key="1">
    <citation type="journal article" date="2013" name="PLoS Genet.">
        <title>Distinctive expansion of potential virulence genes in the genome of the oomycete fish pathogen Saprolegnia parasitica.</title>
        <authorList>
            <person name="Jiang R.H."/>
            <person name="de Bruijn I."/>
            <person name="Haas B.J."/>
            <person name="Belmonte R."/>
            <person name="Lobach L."/>
            <person name="Christie J."/>
            <person name="van den Ackerveken G."/>
            <person name="Bottin A."/>
            <person name="Bulone V."/>
            <person name="Diaz-Moreno S.M."/>
            <person name="Dumas B."/>
            <person name="Fan L."/>
            <person name="Gaulin E."/>
            <person name="Govers F."/>
            <person name="Grenville-Briggs L.J."/>
            <person name="Horner N.R."/>
            <person name="Levin J.Z."/>
            <person name="Mammella M."/>
            <person name="Meijer H.J."/>
            <person name="Morris P."/>
            <person name="Nusbaum C."/>
            <person name="Oome S."/>
            <person name="Phillips A.J."/>
            <person name="van Rooyen D."/>
            <person name="Rzeszutek E."/>
            <person name="Saraiva M."/>
            <person name="Secombes C.J."/>
            <person name="Seidl M.F."/>
            <person name="Snel B."/>
            <person name="Stassen J.H."/>
            <person name="Sykes S."/>
            <person name="Tripathy S."/>
            <person name="van den Berg H."/>
            <person name="Vega-Arreguin J.C."/>
            <person name="Wawra S."/>
            <person name="Young S.K."/>
            <person name="Zeng Q."/>
            <person name="Dieguez-Uribeondo J."/>
            <person name="Russ C."/>
            <person name="Tyler B.M."/>
            <person name="van West P."/>
        </authorList>
    </citation>
    <scope>NUCLEOTIDE SEQUENCE [LARGE SCALE GENOMIC DNA]</scope>
    <source>
        <strain evidence="2 3">CBS 223.65</strain>
    </source>
</reference>
<dbReference type="AlphaFoldDB" id="A0A067BMU2"/>
<dbReference type="OrthoDB" id="10549724at2759"/>
<feature type="non-terminal residue" evidence="2">
    <location>
        <position position="1"/>
    </location>
</feature>
<evidence type="ECO:0000256" key="1">
    <source>
        <dbReference type="SAM" id="MobiDB-lite"/>
    </source>
</evidence>
<dbReference type="VEuPathDB" id="FungiDB:SPRG_18418"/>
<sequence>DAEGKKWTSSGCDALYEKTAAAIAAFEPACSIGGVDSTDFPSLDPKEGIKTIIRAYGLPSPTKASESAANTPAPTKATSSATATGAGLAFTALALAASMA</sequence>
<name>A0A067BMU2_SAPPC</name>
<gene>
    <name evidence="2" type="ORF">SPRG_18418</name>
</gene>
<dbReference type="OMA" id="GCDALYE"/>
<evidence type="ECO:0000313" key="2">
    <source>
        <dbReference type="EMBL" id="KDO16047.1"/>
    </source>
</evidence>
<dbReference type="EMBL" id="KK584371">
    <property type="protein sequence ID" value="KDO16047.1"/>
    <property type="molecule type" value="Genomic_DNA"/>
</dbReference>
<feature type="compositionally biased region" description="Low complexity" evidence="1">
    <location>
        <begin position="67"/>
        <end position="80"/>
    </location>
</feature>
<evidence type="ECO:0000313" key="3">
    <source>
        <dbReference type="Proteomes" id="UP000030745"/>
    </source>
</evidence>
<dbReference type="RefSeq" id="XP_012213245.1">
    <property type="nucleotide sequence ID" value="XM_012357855.1"/>
</dbReference>
<dbReference type="GeneID" id="24139943"/>
<dbReference type="Proteomes" id="UP000030745">
    <property type="component" value="Unassembled WGS sequence"/>
</dbReference>
<accession>A0A067BMU2</accession>
<dbReference type="KEGG" id="spar:SPRG_18418"/>
<proteinExistence type="predicted"/>
<organism evidence="2 3">
    <name type="scientific">Saprolegnia parasitica (strain CBS 223.65)</name>
    <dbReference type="NCBI Taxonomy" id="695850"/>
    <lineage>
        <taxon>Eukaryota</taxon>
        <taxon>Sar</taxon>
        <taxon>Stramenopiles</taxon>
        <taxon>Oomycota</taxon>
        <taxon>Saprolegniomycetes</taxon>
        <taxon>Saprolegniales</taxon>
        <taxon>Saprolegniaceae</taxon>
        <taxon>Saprolegnia</taxon>
    </lineage>
</organism>